<dbReference type="Proteomes" id="UP000249065">
    <property type="component" value="Unassembled WGS sequence"/>
</dbReference>
<feature type="domain" description="Methyltransferase putative zinc binding" evidence="1">
    <location>
        <begin position="10"/>
        <end position="71"/>
    </location>
</feature>
<proteinExistence type="predicted"/>
<dbReference type="Gene3D" id="6.20.50.110">
    <property type="entry name" value="Methyltransferase, zinc-binding domain"/>
    <property type="match status" value="1"/>
</dbReference>
<dbReference type="InterPro" id="IPR038576">
    <property type="entry name" value="Methyltransf_Zn-bd_dom_put_sf"/>
</dbReference>
<evidence type="ECO:0000313" key="4">
    <source>
        <dbReference type="Proteomes" id="UP000249065"/>
    </source>
</evidence>
<dbReference type="AlphaFoldDB" id="A0A327M239"/>
<evidence type="ECO:0000259" key="1">
    <source>
        <dbReference type="Pfam" id="PF08421"/>
    </source>
</evidence>
<dbReference type="Pfam" id="PF13489">
    <property type="entry name" value="Methyltransf_23"/>
    <property type="match status" value="1"/>
</dbReference>
<dbReference type="Gene3D" id="3.40.50.150">
    <property type="entry name" value="Vaccinia Virus protein VP39"/>
    <property type="match status" value="1"/>
</dbReference>
<dbReference type="OrthoDB" id="9815644at2"/>
<dbReference type="GO" id="GO:0032259">
    <property type="term" value="P:methylation"/>
    <property type="evidence" value="ECO:0007669"/>
    <property type="project" value="UniProtKB-KW"/>
</dbReference>
<evidence type="ECO:0000313" key="3">
    <source>
        <dbReference type="EMBL" id="RAI56223.1"/>
    </source>
</evidence>
<keyword evidence="3" id="KW-0808">Transferase</keyword>
<name>A0A327M239_9PROT</name>
<protein>
    <submittedName>
        <fullName evidence="3">SAM-dependent methyltransferase</fullName>
    </submittedName>
</protein>
<dbReference type="InterPro" id="IPR029063">
    <property type="entry name" value="SAM-dependent_MTases_sf"/>
</dbReference>
<dbReference type="RefSeq" id="WP_111472105.1">
    <property type="nucleotide sequence ID" value="NZ_QLIX01000025.1"/>
</dbReference>
<dbReference type="EMBL" id="QLIX01000025">
    <property type="protein sequence ID" value="RAI56223.1"/>
    <property type="molecule type" value="Genomic_DNA"/>
</dbReference>
<dbReference type="Pfam" id="PF08484">
    <property type="entry name" value="Methyltransf_14"/>
    <property type="match status" value="1"/>
</dbReference>
<feature type="domain" description="C-methyltransferase" evidence="2">
    <location>
        <begin position="251"/>
        <end position="406"/>
    </location>
</feature>
<reference evidence="4" key="1">
    <citation type="submission" date="2018-06" db="EMBL/GenBank/DDBJ databases">
        <authorList>
            <person name="Khan S.A."/>
        </authorList>
    </citation>
    <scope>NUCLEOTIDE SEQUENCE [LARGE SCALE GENOMIC DNA]</scope>
    <source>
        <strain evidence="4">DB-1506</strain>
    </source>
</reference>
<organism evidence="3 4">
    <name type="scientific">Roseicella frigidaeris</name>
    <dbReference type="NCBI Taxonomy" id="2230885"/>
    <lineage>
        <taxon>Bacteria</taxon>
        <taxon>Pseudomonadati</taxon>
        <taxon>Pseudomonadota</taxon>
        <taxon>Alphaproteobacteria</taxon>
        <taxon>Acetobacterales</taxon>
        <taxon>Roseomonadaceae</taxon>
        <taxon>Roseicella</taxon>
    </lineage>
</organism>
<gene>
    <name evidence="3" type="ORF">DOO78_22355</name>
</gene>
<dbReference type="SUPFAM" id="SSF53335">
    <property type="entry name" value="S-adenosyl-L-methionine-dependent methyltransferases"/>
    <property type="match status" value="1"/>
</dbReference>
<sequence length="415" mass="43543">MSGARRVAACRACGGRLGPVFCDLGSQPVANAYIRPEQAGLAEPVFPLRAVVCSACRLVQLDTVVDAEGIFADYAYLSSMSSTWLAHAARFCAAMTVRLGLGPASFVVEVASNDGYLLRNFVAAGIPCLGIEPAANVAAMARAAGVPTEARFFGRAAARDLLAARGRPADLVIANNVLAHVPDLDDFIGGLALLAGPAGTVSIEAPHLVALVDGVQFDTIYHEHYAYWSLLAMEAALAWHGLRVFDVERLPTHGGSLRVLATAARREATAGLGAVRAEEAARGLGGEGFYAGFMPRVQAVLEGLRAWLAEAAAAGRRVCAYGAAAKGNTLLNAAGVTAAQILAVADRSPEKQGRLLPGSRIPVVAPEAMLAQRPDEILILPWNIEAEIARQLREAGYRGRFAIAVPHLAVRDRAA</sequence>
<dbReference type="Pfam" id="PF08421">
    <property type="entry name" value="Methyltransf_13"/>
    <property type="match status" value="1"/>
</dbReference>
<comment type="caution">
    <text evidence="3">The sequence shown here is derived from an EMBL/GenBank/DDBJ whole genome shotgun (WGS) entry which is preliminary data.</text>
</comment>
<dbReference type="Gene3D" id="3.40.50.720">
    <property type="entry name" value="NAD(P)-binding Rossmann-like Domain"/>
    <property type="match status" value="1"/>
</dbReference>
<accession>A0A327M239</accession>
<dbReference type="InterPro" id="IPR013630">
    <property type="entry name" value="Methyltransf_Zn-bd_dom_put"/>
</dbReference>
<dbReference type="PANTHER" id="PTHR43861:SF5">
    <property type="entry name" value="BLL5978 PROTEIN"/>
    <property type="match status" value="1"/>
</dbReference>
<dbReference type="PANTHER" id="PTHR43861">
    <property type="entry name" value="TRANS-ACONITATE 2-METHYLTRANSFERASE-RELATED"/>
    <property type="match status" value="1"/>
</dbReference>
<dbReference type="GO" id="GO:0008168">
    <property type="term" value="F:methyltransferase activity"/>
    <property type="evidence" value="ECO:0007669"/>
    <property type="project" value="UniProtKB-KW"/>
</dbReference>
<dbReference type="InterPro" id="IPR013691">
    <property type="entry name" value="MeTrfase_14"/>
</dbReference>
<keyword evidence="3" id="KW-0489">Methyltransferase</keyword>
<keyword evidence="4" id="KW-1185">Reference proteome</keyword>
<evidence type="ECO:0000259" key="2">
    <source>
        <dbReference type="Pfam" id="PF08484"/>
    </source>
</evidence>